<evidence type="ECO:0000256" key="1">
    <source>
        <dbReference type="ARBA" id="ARBA00010790"/>
    </source>
</evidence>
<accession>A0ABR3XE10</accession>
<dbReference type="Pfam" id="PF05199">
    <property type="entry name" value="GMC_oxred_C"/>
    <property type="match status" value="1"/>
</dbReference>
<dbReference type="PANTHER" id="PTHR11552:SF115">
    <property type="entry name" value="DEHYDROGENASE XPTC-RELATED"/>
    <property type="match status" value="1"/>
</dbReference>
<keyword evidence="5" id="KW-1185">Reference proteome</keyword>
<dbReference type="PIRSF" id="PIRSF000137">
    <property type="entry name" value="Alcohol_oxidase"/>
    <property type="match status" value="1"/>
</dbReference>
<reference evidence="4 5" key="1">
    <citation type="journal article" date="2024" name="Commun. Biol.">
        <title>Comparative genomic analysis of thermophilic fungi reveals convergent evolutionary adaptations and gene losses.</title>
        <authorList>
            <person name="Steindorff A.S."/>
            <person name="Aguilar-Pontes M.V."/>
            <person name="Robinson A.J."/>
            <person name="Andreopoulos B."/>
            <person name="LaButti K."/>
            <person name="Kuo A."/>
            <person name="Mondo S."/>
            <person name="Riley R."/>
            <person name="Otillar R."/>
            <person name="Haridas S."/>
            <person name="Lipzen A."/>
            <person name="Grimwood J."/>
            <person name="Schmutz J."/>
            <person name="Clum A."/>
            <person name="Reid I.D."/>
            <person name="Moisan M.C."/>
            <person name="Butler G."/>
            <person name="Nguyen T.T.M."/>
            <person name="Dewar K."/>
            <person name="Conant G."/>
            <person name="Drula E."/>
            <person name="Henrissat B."/>
            <person name="Hansel C."/>
            <person name="Singer S."/>
            <person name="Hutchinson M.I."/>
            <person name="de Vries R.P."/>
            <person name="Natvig D.O."/>
            <person name="Powell A.J."/>
            <person name="Tsang A."/>
            <person name="Grigoriev I.V."/>
        </authorList>
    </citation>
    <scope>NUCLEOTIDE SEQUENCE [LARGE SCALE GENOMIC DNA]</scope>
    <source>
        <strain evidence="4 5">ATCC 24622</strain>
    </source>
</reference>
<feature type="signal peptide" evidence="2">
    <location>
        <begin position="1"/>
        <end position="18"/>
    </location>
</feature>
<protein>
    <recommendedName>
        <fullName evidence="3">Glucose-methanol-choline oxidoreductase N-terminal domain-containing protein</fullName>
    </recommendedName>
</protein>
<evidence type="ECO:0000313" key="5">
    <source>
        <dbReference type="Proteomes" id="UP001586593"/>
    </source>
</evidence>
<evidence type="ECO:0000256" key="2">
    <source>
        <dbReference type="SAM" id="SignalP"/>
    </source>
</evidence>
<dbReference type="InterPro" id="IPR036188">
    <property type="entry name" value="FAD/NAD-bd_sf"/>
</dbReference>
<evidence type="ECO:0000259" key="3">
    <source>
        <dbReference type="PROSITE" id="PS00624"/>
    </source>
</evidence>
<name>A0ABR3XE10_9PEZI</name>
<feature type="chain" id="PRO_5046067439" description="Glucose-methanol-choline oxidoreductase N-terminal domain-containing protein" evidence="2">
    <location>
        <begin position="19"/>
        <end position="562"/>
    </location>
</feature>
<dbReference type="InterPro" id="IPR000172">
    <property type="entry name" value="GMC_OxRdtase_N"/>
</dbReference>
<dbReference type="PROSITE" id="PS00624">
    <property type="entry name" value="GMC_OXRED_2"/>
    <property type="match status" value="1"/>
</dbReference>
<keyword evidence="2" id="KW-0732">Signal</keyword>
<feature type="domain" description="Glucose-methanol-choline oxidoreductase N-terminal" evidence="3">
    <location>
        <begin position="233"/>
        <end position="247"/>
    </location>
</feature>
<dbReference type="PANTHER" id="PTHR11552">
    <property type="entry name" value="GLUCOSE-METHANOL-CHOLINE GMC OXIDOREDUCTASE"/>
    <property type="match status" value="1"/>
</dbReference>
<dbReference type="Gene3D" id="3.30.560.10">
    <property type="entry name" value="Glucose Oxidase, domain 3"/>
    <property type="match status" value="2"/>
</dbReference>
<proteinExistence type="inferred from homology"/>
<gene>
    <name evidence="4" type="ORF">VTK73DRAFT_637</name>
</gene>
<dbReference type="Pfam" id="PF00732">
    <property type="entry name" value="GMC_oxred_N"/>
    <property type="match status" value="1"/>
</dbReference>
<dbReference type="Proteomes" id="UP001586593">
    <property type="component" value="Unassembled WGS sequence"/>
</dbReference>
<dbReference type="SUPFAM" id="SSF54373">
    <property type="entry name" value="FAD-linked reductases, C-terminal domain"/>
    <property type="match status" value="1"/>
</dbReference>
<dbReference type="SUPFAM" id="SSF51905">
    <property type="entry name" value="FAD/NAD(P)-binding domain"/>
    <property type="match status" value="1"/>
</dbReference>
<comment type="similarity">
    <text evidence="1">Belongs to the GMC oxidoreductase family.</text>
</comment>
<dbReference type="InterPro" id="IPR012132">
    <property type="entry name" value="GMC_OxRdtase"/>
</dbReference>
<dbReference type="EMBL" id="JAZHXJ010000113">
    <property type="protein sequence ID" value="KAL1873986.1"/>
    <property type="molecule type" value="Genomic_DNA"/>
</dbReference>
<organism evidence="4 5">
    <name type="scientific">Phialemonium thermophilum</name>
    <dbReference type="NCBI Taxonomy" id="223376"/>
    <lineage>
        <taxon>Eukaryota</taxon>
        <taxon>Fungi</taxon>
        <taxon>Dikarya</taxon>
        <taxon>Ascomycota</taxon>
        <taxon>Pezizomycotina</taxon>
        <taxon>Sordariomycetes</taxon>
        <taxon>Sordariomycetidae</taxon>
        <taxon>Cephalothecales</taxon>
        <taxon>Cephalothecaceae</taxon>
        <taxon>Phialemonium</taxon>
    </lineage>
</organism>
<sequence>MRIAILLGWTALAVTVSGHPHSWRKVKRQATDLRDSYDFIVAGGGTAGLTVANRLSEAFPNRTVLVVEYGYIQDAPGVFEPPGTGPEFDNSADKWDWEGILPFFRKSVNFTEPTVSDVEKYGYTWDVEAAFGGSGPIQSSYPPFQWPIQKLGWQAWIEAGLKPVKECIGHYKNVIDSRSNYDLLVRHKVTRVVYDDADTERKGPPKVEIKSLASNSTVTLLATAKLEVIISAGAIHTPQILQRSGIGPAALLKEAGIPLVVDLPGVGYNFQDHGGGAGVSIRLNKTIVPNPGTVLANSTAAREALEEYKMRPAQGPYTQAMGDSAVYVGLPTLTDKYQDIIDAIKAQLADGSFKSYLPGGSDLPVIEGYKAQLEILARELADPESPVMESPFASGISSSGFHLKPLSRGTVLLNVSDPEGEPVIDYRSCSNPVDWDILLTFVDFFRRYAATPTMQSLGATEETPGPNVTSRNDLIRSFRGMLTASFQHPCCTAAMLPREKGGVVGPDLRVHGLSGLRIVDTSIFPLIPGTHTSATTYAIAEKAADMIIRRWKGGQEKSGLRR</sequence>
<evidence type="ECO:0000313" key="4">
    <source>
        <dbReference type="EMBL" id="KAL1873986.1"/>
    </source>
</evidence>
<dbReference type="Gene3D" id="3.50.50.60">
    <property type="entry name" value="FAD/NAD(P)-binding domain"/>
    <property type="match status" value="2"/>
</dbReference>
<comment type="caution">
    <text evidence="4">The sequence shown here is derived from an EMBL/GenBank/DDBJ whole genome shotgun (WGS) entry which is preliminary data.</text>
</comment>
<dbReference type="InterPro" id="IPR007867">
    <property type="entry name" value="GMC_OxRtase_C"/>
</dbReference>